<organism evidence="2 3">
    <name type="scientific">Orf virus</name>
    <name type="common">ORFV</name>
    <dbReference type="NCBI Taxonomy" id="10258"/>
    <lineage>
        <taxon>Viruses</taxon>
        <taxon>Varidnaviria</taxon>
        <taxon>Bamfordvirae</taxon>
        <taxon>Nucleocytoviricota</taxon>
        <taxon>Pokkesviricetes</taxon>
        <taxon>Chitovirales</taxon>
        <taxon>Poxviridae</taxon>
        <taxon>Chordopoxvirinae</taxon>
        <taxon>Parapoxvirus</taxon>
        <taxon>Parapoxvirus orf</taxon>
    </lineage>
</organism>
<evidence type="ECO:0000256" key="1">
    <source>
        <dbReference type="SAM" id="MobiDB-lite"/>
    </source>
</evidence>
<organismHost>
    <name type="scientific">Homo sapiens</name>
    <name type="common">Human</name>
    <dbReference type="NCBI Taxonomy" id="9606"/>
</organismHost>
<dbReference type="EMBL" id="KF234407">
    <property type="protein sequence ID" value="AHZ33770.1"/>
    <property type="molecule type" value="Genomic_DNA"/>
</dbReference>
<protein>
    <submittedName>
        <fullName evidence="2">Uncharacterized protein</fullName>
    </submittedName>
</protein>
<sequence>MARRARFYPRLHIPAARAALGPHLHFPRRRLVLRHCGVRAFVGDAIASKREMTNPICAQAIVFGNGFVETYVRSLDPRLLGAYHALARPVCERPLFAVRGWRRLFPIVARRLDAVERRTRRVLRSMCRTYATCMSADRAAAVAHPVMHRRWFGHRATKTRRARLRRRSRNRSSKRRAEQRKRFCNYYP</sequence>
<dbReference type="Proteomes" id="UP000150883">
    <property type="component" value="Segment"/>
</dbReference>
<reference evidence="2 3" key="1">
    <citation type="submission" date="2013-06" db="EMBL/GenBank/DDBJ databases">
        <title>Complete genome of orf virus NA1/11 and comparative genomic with other parapoxvirus.</title>
        <authorList>
            <person name="Li W."/>
            <person name="Hao W."/>
            <person name="Ning Z."/>
            <person name="Chi X."/>
            <person name="Tong C."/>
            <person name="Gao F."/>
            <person name="Song D."/>
            <person name="Li M."/>
            <person name="Luo S."/>
        </authorList>
    </citation>
    <scope>NUCLEOTIDE SEQUENCE [LARGE SCALE GENOMIC DNA]</scope>
    <source>
        <strain evidence="2">NA1/11</strain>
    </source>
</reference>
<evidence type="ECO:0000313" key="2">
    <source>
        <dbReference type="EMBL" id="AHZ33770.1"/>
    </source>
</evidence>
<organismHost>
    <name type="scientific">Capra hircus</name>
    <name type="common">Goat</name>
    <dbReference type="NCBI Taxonomy" id="9925"/>
</organismHost>
<accession>A0A0F6N1T3</accession>
<organismHost>
    <name type="scientific">Ovis aries</name>
    <name type="common">Sheep</name>
    <dbReference type="NCBI Taxonomy" id="9940"/>
</organismHost>
<evidence type="ECO:0000313" key="3">
    <source>
        <dbReference type="Proteomes" id="UP000150883"/>
    </source>
</evidence>
<name>A0A0F6N1T3_ORFV</name>
<proteinExistence type="predicted"/>
<feature type="region of interest" description="Disordered" evidence="1">
    <location>
        <begin position="159"/>
        <end position="188"/>
    </location>
</feature>